<reference evidence="7 8" key="1">
    <citation type="submission" date="2018-12" db="EMBL/GenBank/DDBJ databases">
        <title>The Draft Genome Sequence of the Soil Bacterium Pedobacter tournemirensis R1.</title>
        <authorList>
            <person name="He J."/>
        </authorList>
    </citation>
    <scope>NUCLEOTIDE SEQUENCE [LARGE SCALE GENOMIC DNA]</scope>
    <source>
        <strain evidence="7 8">R1</strain>
    </source>
</reference>
<comment type="caution">
    <text evidence="7">The sequence shown here is derived from an EMBL/GenBank/DDBJ whole genome shotgun (WGS) entry which is preliminary data.</text>
</comment>
<dbReference type="InterPro" id="IPR013325">
    <property type="entry name" value="RNA_pol_sigma_r2"/>
</dbReference>
<accession>A0A4Q0MA36</accession>
<dbReference type="CDD" id="cd06171">
    <property type="entry name" value="Sigma70_r4"/>
    <property type="match status" value="1"/>
</dbReference>
<dbReference type="Proteomes" id="UP000290848">
    <property type="component" value="Unassembled WGS sequence"/>
</dbReference>
<evidence type="ECO:0000256" key="4">
    <source>
        <dbReference type="ARBA" id="ARBA00023163"/>
    </source>
</evidence>
<dbReference type="SUPFAM" id="SSF88659">
    <property type="entry name" value="Sigma3 and sigma4 domains of RNA polymerase sigma factors"/>
    <property type="match status" value="1"/>
</dbReference>
<gene>
    <name evidence="7" type="ORF">EKH83_10675</name>
</gene>
<protein>
    <submittedName>
        <fullName evidence="7">RNA polymerase sigma-70 factor</fullName>
    </submittedName>
</protein>
<evidence type="ECO:0000313" key="8">
    <source>
        <dbReference type="Proteomes" id="UP000290848"/>
    </source>
</evidence>
<feature type="domain" description="RNA polymerase sigma-70 region 2" evidence="5">
    <location>
        <begin position="27"/>
        <end position="92"/>
    </location>
</feature>
<dbReference type="InterPro" id="IPR013324">
    <property type="entry name" value="RNA_pol_sigma_r3/r4-like"/>
</dbReference>
<evidence type="ECO:0000256" key="3">
    <source>
        <dbReference type="ARBA" id="ARBA00023082"/>
    </source>
</evidence>
<proteinExistence type="inferred from homology"/>
<dbReference type="InterPro" id="IPR014284">
    <property type="entry name" value="RNA_pol_sigma-70_dom"/>
</dbReference>
<dbReference type="InterPro" id="IPR039425">
    <property type="entry name" value="RNA_pol_sigma-70-like"/>
</dbReference>
<keyword evidence="2" id="KW-0805">Transcription regulation</keyword>
<dbReference type="PANTHER" id="PTHR43133">
    <property type="entry name" value="RNA POLYMERASE ECF-TYPE SIGMA FACTO"/>
    <property type="match status" value="1"/>
</dbReference>
<dbReference type="InterPro" id="IPR007627">
    <property type="entry name" value="RNA_pol_sigma70_r2"/>
</dbReference>
<evidence type="ECO:0000259" key="5">
    <source>
        <dbReference type="Pfam" id="PF04542"/>
    </source>
</evidence>
<evidence type="ECO:0000259" key="6">
    <source>
        <dbReference type="Pfam" id="PF08281"/>
    </source>
</evidence>
<dbReference type="Pfam" id="PF04542">
    <property type="entry name" value="Sigma70_r2"/>
    <property type="match status" value="1"/>
</dbReference>
<dbReference type="InterPro" id="IPR036388">
    <property type="entry name" value="WH-like_DNA-bd_sf"/>
</dbReference>
<dbReference type="GO" id="GO:0006352">
    <property type="term" value="P:DNA-templated transcription initiation"/>
    <property type="evidence" value="ECO:0007669"/>
    <property type="project" value="InterPro"/>
</dbReference>
<keyword evidence="3" id="KW-0731">Sigma factor</keyword>
<organism evidence="7 8">
    <name type="scientific">Arcticibacter tournemirensis</name>
    <dbReference type="NCBI Taxonomy" id="699437"/>
    <lineage>
        <taxon>Bacteria</taxon>
        <taxon>Pseudomonadati</taxon>
        <taxon>Bacteroidota</taxon>
        <taxon>Sphingobacteriia</taxon>
        <taxon>Sphingobacteriales</taxon>
        <taxon>Sphingobacteriaceae</taxon>
        <taxon>Arcticibacter</taxon>
    </lineage>
</organism>
<dbReference type="SUPFAM" id="SSF88946">
    <property type="entry name" value="Sigma2 domain of RNA polymerase sigma factors"/>
    <property type="match status" value="1"/>
</dbReference>
<dbReference type="InterPro" id="IPR014327">
    <property type="entry name" value="RNA_pol_sigma70_bacteroid"/>
</dbReference>
<dbReference type="AlphaFoldDB" id="A0A4Q0MA36"/>
<evidence type="ECO:0000313" key="7">
    <source>
        <dbReference type="EMBL" id="RXF69843.1"/>
    </source>
</evidence>
<comment type="similarity">
    <text evidence="1">Belongs to the sigma-70 factor family. ECF subfamily.</text>
</comment>
<evidence type="ECO:0000256" key="2">
    <source>
        <dbReference type="ARBA" id="ARBA00023015"/>
    </source>
</evidence>
<evidence type="ECO:0000256" key="1">
    <source>
        <dbReference type="ARBA" id="ARBA00010641"/>
    </source>
</evidence>
<dbReference type="Gene3D" id="1.10.1740.10">
    <property type="match status" value="1"/>
</dbReference>
<dbReference type="GO" id="GO:0016987">
    <property type="term" value="F:sigma factor activity"/>
    <property type="evidence" value="ECO:0007669"/>
    <property type="project" value="UniProtKB-KW"/>
</dbReference>
<dbReference type="GO" id="GO:0003677">
    <property type="term" value="F:DNA binding"/>
    <property type="evidence" value="ECO:0007669"/>
    <property type="project" value="InterPro"/>
</dbReference>
<sequence>MAPYLELSDFELVSLLGDGDVCAFREIYERYNSLLFAYAFRKLQDKEEARDVVQEVFAGLWNNRSNFILKTTLSGYLYKCVLNKVLNIFRHKEFGRQYIESLRHIMDSGSVSMERMIAEKDIVSIIEREIAALPPRMQQVFDLRRKEYLSNKEIAVRLDISEHTVATQMKKALKVLRLKLGALFFIIFICF</sequence>
<dbReference type="InterPro" id="IPR013249">
    <property type="entry name" value="RNA_pol_sigma70_r4_t2"/>
</dbReference>
<dbReference type="PANTHER" id="PTHR43133:SF46">
    <property type="entry name" value="RNA POLYMERASE SIGMA-70 FACTOR ECF SUBFAMILY"/>
    <property type="match status" value="1"/>
</dbReference>
<feature type="domain" description="RNA polymerase sigma factor 70 region 4 type 2" evidence="6">
    <location>
        <begin position="126"/>
        <end position="174"/>
    </location>
</feature>
<dbReference type="EMBL" id="RXOC01000006">
    <property type="protein sequence ID" value="RXF69843.1"/>
    <property type="molecule type" value="Genomic_DNA"/>
</dbReference>
<dbReference type="Pfam" id="PF08281">
    <property type="entry name" value="Sigma70_r4_2"/>
    <property type="match status" value="1"/>
</dbReference>
<dbReference type="NCBIfam" id="TIGR02985">
    <property type="entry name" value="Sig70_bacteroi1"/>
    <property type="match status" value="1"/>
</dbReference>
<name>A0A4Q0MA36_9SPHI</name>
<dbReference type="NCBIfam" id="TIGR02937">
    <property type="entry name" value="sigma70-ECF"/>
    <property type="match status" value="1"/>
</dbReference>
<keyword evidence="4" id="KW-0804">Transcription</keyword>
<dbReference type="Gene3D" id="1.10.10.10">
    <property type="entry name" value="Winged helix-like DNA-binding domain superfamily/Winged helix DNA-binding domain"/>
    <property type="match status" value="1"/>
</dbReference>